<protein>
    <submittedName>
        <fullName evidence="3">Uncharacterized protein</fullName>
    </submittedName>
</protein>
<evidence type="ECO:0000313" key="4">
    <source>
        <dbReference type="Proteomes" id="UP000649617"/>
    </source>
</evidence>
<dbReference type="Proteomes" id="UP000649617">
    <property type="component" value="Unassembled WGS sequence"/>
</dbReference>
<keyword evidence="4" id="KW-1185">Reference proteome</keyword>
<feature type="compositionally biased region" description="Polar residues" evidence="2">
    <location>
        <begin position="10"/>
        <end position="28"/>
    </location>
</feature>
<dbReference type="OrthoDB" id="431495at2759"/>
<dbReference type="EMBL" id="CAJNIZ010043238">
    <property type="protein sequence ID" value="CAE7654775.1"/>
    <property type="molecule type" value="Genomic_DNA"/>
</dbReference>
<name>A0A812W532_SYMPI</name>
<evidence type="ECO:0000256" key="1">
    <source>
        <dbReference type="SAM" id="Coils"/>
    </source>
</evidence>
<feature type="compositionally biased region" description="Polar residues" evidence="2">
    <location>
        <begin position="217"/>
        <end position="235"/>
    </location>
</feature>
<feature type="compositionally biased region" description="Basic and acidic residues" evidence="2">
    <location>
        <begin position="30"/>
        <end position="42"/>
    </location>
</feature>
<accession>A0A812W532</accession>
<proteinExistence type="predicted"/>
<feature type="region of interest" description="Disordered" evidence="2">
    <location>
        <begin position="1"/>
        <end position="45"/>
    </location>
</feature>
<feature type="region of interest" description="Disordered" evidence="2">
    <location>
        <begin position="95"/>
        <end position="146"/>
    </location>
</feature>
<sequence>MLTRSEQEVNKLTGQLNRTEQQAQQATVKKNRDGEKAEEGIGRIRQKHGKVGGVLREKMANVGQARGRLAHVQFAMAMLEKGVIVAVGEDAAPVQSPDNTMLNPQQQRQRRVRAPRAVDEDGNPVTDETEEGEEMETEEDYEETGTVGLREELEQLKEENQKLREHLADADKRCTTAVHLLQQAQEVLETRMDDMSTMDFKLQSMEMEKEPPVDLENASTAQGSPEGSAQHSPSANPVLGEIPPGPLSALPSLLAQPRTEVKQIPVYAGALSPPPNRMVSCPINVRYQPAQLPRQDAPMRLGATLMEPRLQGLVLHAVCDEEFCGCRSSRNIFRFMSMCRASEGSPSAGTLYPRGVPASMTIPSAPRMFPVAWKQSISETDRFVCIVALSAFI</sequence>
<gene>
    <name evidence="3" type="ORF">SPIL2461_LOCUS17560</name>
</gene>
<organism evidence="3 4">
    <name type="scientific">Symbiodinium pilosum</name>
    <name type="common">Dinoflagellate</name>
    <dbReference type="NCBI Taxonomy" id="2952"/>
    <lineage>
        <taxon>Eukaryota</taxon>
        <taxon>Sar</taxon>
        <taxon>Alveolata</taxon>
        <taxon>Dinophyceae</taxon>
        <taxon>Suessiales</taxon>
        <taxon>Symbiodiniaceae</taxon>
        <taxon>Symbiodinium</taxon>
    </lineage>
</organism>
<dbReference type="AlphaFoldDB" id="A0A812W532"/>
<reference evidence="3" key="1">
    <citation type="submission" date="2021-02" db="EMBL/GenBank/DDBJ databases">
        <authorList>
            <person name="Dougan E. K."/>
            <person name="Rhodes N."/>
            <person name="Thang M."/>
            <person name="Chan C."/>
        </authorList>
    </citation>
    <scope>NUCLEOTIDE SEQUENCE</scope>
</reference>
<evidence type="ECO:0000256" key="2">
    <source>
        <dbReference type="SAM" id="MobiDB-lite"/>
    </source>
</evidence>
<feature type="region of interest" description="Disordered" evidence="2">
    <location>
        <begin position="206"/>
        <end position="244"/>
    </location>
</feature>
<evidence type="ECO:0000313" key="3">
    <source>
        <dbReference type="EMBL" id="CAE7654775.1"/>
    </source>
</evidence>
<keyword evidence="1" id="KW-0175">Coiled coil</keyword>
<feature type="coiled-coil region" evidence="1">
    <location>
        <begin position="146"/>
        <end position="173"/>
    </location>
</feature>
<feature type="compositionally biased region" description="Acidic residues" evidence="2">
    <location>
        <begin position="127"/>
        <end position="143"/>
    </location>
</feature>
<comment type="caution">
    <text evidence="3">The sequence shown here is derived from an EMBL/GenBank/DDBJ whole genome shotgun (WGS) entry which is preliminary data.</text>
</comment>